<keyword evidence="3" id="KW-0479">Metal-binding</keyword>
<evidence type="ECO:0000256" key="2">
    <source>
        <dbReference type="ARBA" id="ARBA00006171"/>
    </source>
</evidence>
<dbReference type="InterPro" id="IPR023198">
    <property type="entry name" value="PGP-like_dom2"/>
</dbReference>
<organism evidence="5 6">
    <name type="scientific">Kribbibacterium absianum</name>
    <dbReference type="NCBI Taxonomy" id="3044210"/>
    <lineage>
        <taxon>Bacteria</taxon>
        <taxon>Bacillati</taxon>
        <taxon>Actinomycetota</taxon>
        <taxon>Coriobacteriia</taxon>
        <taxon>Coriobacteriales</taxon>
        <taxon>Kribbibacteriaceae</taxon>
        <taxon>Kribbibacterium</taxon>
    </lineage>
</organism>
<dbReference type="InterPro" id="IPR036412">
    <property type="entry name" value="HAD-like_sf"/>
</dbReference>
<evidence type="ECO:0000313" key="6">
    <source>
        <dbReference type="Proteomes" id="UP001431693"/>
    </source>
</evidence>
<dbReference type="SUPFAM" id="SSF56784">
    <property type="entry name" value="HAD-like"/>
    <property type="match status" value="1"/>
</dbReference>
<dbReference type="NCBIfam" id="TIGR01509">
    <property type="entry name" value="HAD-SF-IA-v3"/>
    <property type="match status" value="1"/>
</dbReference>
<evidence type="ECO:0000256" key="1">
    <source>
        <dbReference type="ARBA" id="ARBA00001946"/>
    </source>
</evidence>
<comment type="cofactor">
    <cofactor evidence="1">
        <name>Mg(2+)</name>
        <dbReference type="ChEBI" id="CHEBI:18420"/>
    </cofactor>
</comment>
<dbReference type="SFLD" id="SFLDG01129">
    <property type="entry name" value="C1.5:_HAD__Beta-PGM__Phosphata"/>
    <property type="match status" value="1"/>
</dbReference>
<dbReference type="InterPro" id="IPR051600">
    <property type="entry name" value="Beta-PGM-like"/>
</dbReference>
<name>A0ABT6ZJK0_9ACTN</name>
<dbReference type="EMBL" id="JASJEX010000002">
    <property type="protein sequence ID" value="MDJ1129231.1"/>
    <property type="molecule type" value="Genomic_DNA"/>
</dbReference>
<dbReference type="Proteomes" id="UP001431693">
    <property type="component" value="Unassembled WGS sequence"/>
</dbReference>
<accession>A0ABT6ZJK0</accession>
<dbReference type="PANTHER" id="PTHR46193">
    <property type="entry name" value="6-PHOSPHOGLUCONATE PHOSPHATASE"/>
    <property type="match status" value="1"/>
</dbReference>
<keyword evidence="6" id="KW-1185">Reference proteome</keyword>
<gene>
    <name evidence="5" type="ORF">QJ043_03940</name>
</gene>
<comment type="caution">
    <text evidence="5">The sequence shown here is derived from an EMBL/GenBank/DDBJ whole genome shotgun (WGS) entry which is preliminary data.</text>
</comment>
<dbReference type="InterPro" id="IPR006439">
    <property type="entry name" value="HAD-SF_hydro_IA"/>
</dbReference>
<dbReference type="PRINTS" id="PR00413">
    <property type="entry name" value="HADHALOGNASE"/>
</dbReference>
<reference evidence="5" key="1">
    <citation type="submission" date="2023-05" db="EMBL/GenBank/DDBJ databases">
        <title>[olsenella] sp. nov., isolated from a pig farm feces dump.</title>
        <authorList>
            <person name="Chang Y.-H."/>
        </authorList>
    </citation>
    <scope>NUCLEOTIDE SEQUENCE</scope>
    <source>
        <strain evidence="5">YH-ols2217</strain>
    </source>
</reference>
<dbReference type="RefSeq" id="WP_283713957.1">
    <property type="nucleotide sequence ID" value="NZ_JASJEW010000008.1"/>
</dbReference>
<sequence length="214" mass="23241">MIDGVVFDMDGVLTDTEQAWIALFDEMVGVYGETLSEKDRTELFGCSDARENVVLGRVLDMTPEEVAPLKEQWCAAHQFGYGELAIEGNLQLARALRCRGIRCAIASSSARANVERMLDETGMDDVFTVVVTGDDIEHAKPAPDAYVAAADRLGIAPERLIAVDDSPVGVDAAVAAGLTTVQYSVNPAWDTQNQRVSAIVRTPEELERDLLARL</sequence>
<dbReference type="SFLD" id="SFLDS00003">
    <property type="entry name" value="Haloacid_Dehalogenase"/>
    <property type="match status" value="1"/>
</dbReference>
<evidence type="ECO:0000313" key="5">
    <source>
        <dbReference type="EMBL" id="MDJ1129231.1"/>
    </source>
</evidence>
<comment type="similarity">
    <text evidence="2">Belongs to the HAD-like hydrolase superfamily. CbbY/CbbZ/Gph/YieH family.</text>
</comment>
<dbReference type="InterPro" id="IPR041492">
    <property type="entry name" value="HAD_2"/>
</dbReference>
<evidence type="ECO:0000256" key="4">
    <source>
        <dbReference type="ARBA" id="ARBA00022842"/>
    </source>
</evidence>
<dbReference type="Pfam" id="PF13419">
    <property type="entry name" value="HAD_2"/>
    <property type="match status" value="1"/>
</dbReference>
<proteinExistence type="inferred from homology"/>
<evidence type="ECO:0000256" key="3">
    <source>
        <dbReference type="ARBA" id="ARBA00022723"/>
    </source>
</evidence>
<protein>
    <submittedName>
        <fullName evidence="5">HAD family phosphatase</fullName>
    </submittedName>
</protein>
<dbReference type="InterPro" id="IPR023214">
    <property type="entry name" value="HAD_sf"/>
</dbReference>
<dbReference type="Gene3D" id="3.40.50.1000">
    <property type="entry name" value="HAD superfamily/HAD-like"/>
    <property type="match status" value="1"/>
</dbReference>
<keyword evidence="4" id="KW-0460">Magnesium</keyword>
<dbReference type="Gene3D" id="1.10.150.240">
    <property type="entry name" value="Putative phosphatase, domain 2"/>
    <property type="match status" value="1"/>
</dbReference>
<dbReference type="PANTHER" id="PTHR46193:SF21">
    <property type="entry name" value="SLL1138 PROTEIN"/>
    <property type="match status" value="1"/>
</dbReference>